<dbReference type="InterPro" id="IPR022778">
    <property type="entry name" value="CDKN3"/>
</dbReference>
<dbReference type="InterPro" id="IPR050561">
    <property type="entry name" value="PTP"/>
</dbReference>
<dbReference type="EMBL" id="JAEAOA010000520">
    <property type="protein sequence ID" value="KAK3591799.1"/>
    <property type="molecule type" value="Genomic_DNA"/>
</dbReference>
<comment type="caution">
    <text evidence="7">The sequence shown here is derived from an EMBL/GenBank/DDBJ whole genome shotgun (WGS) entry which is preliminary data.</text>
</comment>
<feature type="active site" description="Phosphocysteine intermediate" evidence="5">
    <location>
        <position position="133"/>
    </location>
</feature>
<dbReference type="AlphaFoldDB" id="A0AAE0SHI4"/>
<evidence type="ECO:0000256" key="1">
    <source>
        <dbReference type="ARBA" id="ARBA00009580"/>
    </source>
</evidence>
<protein>
    <recommendedName>
        <fullName evidence="2">protein-tyrosine-phosphatase</fullName>
        <ecNumber evidence="2">3.1.3.48</ecNumber>
    </recommendedName>
</protein>
<dbReference type="GO" id="GO:0004725">
    <property type="term" value="F:protein tyrosine phosphatase activity"/>
    <property type="evidence" value="ECO:0007669"/>
    <property type="project" value="UniProtKB-EC"/>
</dbReference>
<evidence type="ECO:0000313" key="7">
    <source>
        <dbReference type="EMBL" id="KAK3591799.1"/>
    </source>
</evidence>
<accession>A0AAE0SHI4</accession>
<dbReference type="EC" id="3.1.3.48" evidence="2"/>
<dbReference type="Pfam" id="PF05706">
    <property type="entry name" value="CDKN3"/>
    <property type="match status" value="1"/>
</dbReference>
<dbReference type="CDD" id="cd14505">
    <property type="entry name" value="CDKN3-like"/>
    <property type="match status" value="1"/>
</dbReference>
<dbReference type="Gene3D" id="3.90.190.10">
    <property type="entry name" value="Protein tyrosine phosphatase superfamily"/>
    <property type="match status" value="1"/>
</dbReference>
<evidence type="ECO:0000256" key="3">
    <source>
        <dbReference type="ARBA" id="ARBA00022801"/>
    </source>
</evidence>
<dbReference type="Proteomes" id="UP001195483">
    <property type="component" value="Unassembled WGS sequence"/>
</dbReference>
<evidence type="ECO:0000256" key="4">
    <source>
        <dbReference type="ARBA" id="ARBA00022912"/>
    </source>
</evidence>
<evidence type="ECO:0000259" key="6">
    <source>
        <dbReference type="PROSITE" id="PS50056"/>
    </source>
</evidence>
<dbReference type="PROSITE" id="PS50056">
    <property type="entry name" value="TYR_PHOSPHATASE_2"/>
    <property type="match status" value="1"/>
</dbReference>
<evidence type="ECO:0000256" key="2">
    <source>
        <dbReference type="ARBA" id="ARBA00013064"/>
    </source>
</evidence>
<reference evidence="7" key="1">
    <citation type="journal article" date="2021" name="Genome Biol. Evol.">
        <title>A High-Quality Reference Genome for a Parasitic Bivalve with Doubly Uniparental Inheritance (Bivalvia: Unionida).</title>
        <authorList>
            <person name="Smith C.H."/>
        </authorList>
    </citation>
    <scope>NUCLEOTIDE SEQUENCE</scope>
    <source>
        <strain evidence="7">CHS0354</strain>
    </source>
</reference>
<dbReference type="SMART" id="SM00404">
    <property type="entry name" value="PTPc_motif"/>
    <property type="match status" value="1"/>
</dbReference>
<sequence length="206" mass="23410">MSEFDSSDDESSGVVDLSPFKISWLDLNFLEFNENLGICGLPGCRFKDTWRSLEHDINYLVNEEVQEVFSLCTKGELKKYRVPLLLQEITSVNIAVHHYPFSDGHVPGMQNLMKMIDEIYAGLVNGKKTVIHCYGGLGRSCLVAVCLLMVIDEGLSAEAAITKVRDLRGPRAIHSVKQYNFVYEFREHLTEYKKTQADEIQRSVSR</sequence>
<dbReference type="InterPro" id="IPR008425">
    <property type="entry name" value="CDK_inhib_3"/>
</dbReference>
<dbReference type="FunFam" id="3.90.190.10:FF:000157">
    <property type="entry name" value="Protein-tyrosine phosphatase"/>
    <property type="match status" value="1"/>
</dbReference>
<reference evidence="7" key="2">
    <citation type="journal article" date="2021" name="Genome Biol. Evol.">
        <title>Developing a high-quality reference genome for a parasitic bivalve with doubly uniparental inheritance (Bivalvia: Unionida).</title>
        <authorList>
            <person name="Smith C.H."/>
        </authorList>
    </citation>
    <scope>NUCLEOTIDE SEQUENCE</scope>
    <source>
        <strain evidence="7">CHS0354</strain>
        <tissue evidence="7">Mantle</tissue>
    </source>
</reference>
<keyword evidence="8" id="KW-1185">Reference proteome</keyword>
<dbReference type="InterPro" id="IPR029021">
    <property type="entry name" value="Prot-tyrosine_phosphatase-like"/>
</dbReference>
<name>A0AAE0SHI4_9BIVA</name>
<dbReference type="SUPFAM" id="SSF52799">
    <property type="entry name" value="(Phosphotyrosine protein) phosphatases II"/>
    <property type="match status" value="1"/>
</dbReference>
<organism evidence="7 8">
    <name type="scientific">Potamilus streckersoni</name>
    <dbReference type="NCBI Taxonomy" id="2493646"/>
    <lineage>
        <taxon>Eukaryota</taxon>
        <taxon>Metazoa</taxon>
        <taxon>Spiralia</taxon>
        <taxon>Lophotrochozoa</taxon>
        <taxon>Mollusca</taxon>
        <taxon>Bivalvia</taxon>
        <taxon>Autobranchia</taxon>
        <taxon>Heteroconchia</taxon>
        <taxon>Palaeoheterodonta</taxon>
        <taxon>Unionida</taxon>
        <taxon>Unionoidea</taxon>
        <taxon>Unionidae</taxon>
        <taxon>Ambleminae</taxon>
        <taxon>Lampsilini</taxon>
        <taxon>Potamilus</taxon>
    </lineage>
</organism>
<dbReference type="PIRSF" id="PIRSF037322">
    <property type="entry name" value="CDKN3"/>
    <property type="match status" value="1"/>
</dbReference>
<proteinExistence type="inferred from homology"/>
<feature type="domain" description="Tyrosine specific protein phosphatases" evidence="6">
    <location>
        <begin position="110"/>
        <end position="168"/>
    </location>
</feature>
<reference evidence="7" key="3">
    <citation type="submission" date="2023-05" db="EMBL/GenBank/DDBJ databases">
        <authorList>
            <person name="Smith C.H."/>
        </authorList>
    </citation>
    <scope>NUCLEOTIDE SEQUENCE</scope>
    <source>
        <strain evidence="7">CHS0354</strain>
        <tissue evidence="7">Mantle</tissue>
    </source>
</reference>
<dbReference type="InterPro" id="IPR003595">
    <property type="entry name" value="Tyr_Pase_cat"/>
</dbReference>
<keyword evidence="3" id="KW-0378">Hydrolase</keyword>
<comment type="similarity">
    <text evidence="1">Belongs to the protein-tyrosine phosphatase family.</text>
</comment>
<evidence type="ECO:0000313" key="8">
    <source>
        <dbReference type="Proteomes" id="UP001195483"/>
    </source>
</evidence>
<dbReference type="InterPro" id="IPR000387">
    <property type="entry name" value="Tyr_Pase_dom"/>
</dbReference>
<dbReference type="PANTHER" id="PTHR23339">
    <property type="entry name" value="TYROSINE SPECIFIC PROTEIN PHOSPHATASE AND DUAL SPECIFICITY PROTEIN PHOSPHATASE"/>
    <property type="match status" value="1"/>
</dbReference>
<evidence type="ECO:0000256" key="5">
    <source>
        <dbReference type="PIRSR" id="PIRSR037322-1"/>
    </source>
</evidence>
<gene>
    <name evidence="7" type="ORF">CHS0354_007652</name>
</gene>
<keyword evidence="4" id="KW-0904">Protein phosphatase</keyword>